<feature type="compositionally biased region" description="Acidic residues" evidence="1">
    <location>
        <begin position="184"/>
        <end position="194"/>
    </location>
</feature>
<dbReference type="EMBL" id="KL142581">
    <property type="protein sequence ID" value="KDR65019.1"/>
    <property type="molecule type" value="Genomic_DNA"/>
</dbReference>
<name>A0A067SB97_GALM3</name>
<evidence type="ECO:0000313" key="2">
    <source>
        <dbReference type="EMBL" id="KDR65019.1"/>
    </source>
</evidence>
<feature type="compositionally biased region" description="Acidic residues" evidence="1">
    <location>
        <begin position="455"/>
        <end position="469"/>
    </location>
</feature>
<sequence length="494" mass="56359">MEGHVNFDLPVLVSEAILTAITSFWLALWPYAVDLVDRYGAVPDGSTVLAILNREYHNLALLYETYADTDVLEPANIRRMRNWLHWLVLRLDLEDAPYFRALLPPIGPERLPSLDDLYPLDVDHFDINLGGDVHPNAFDVDGAPNLGDMALAGPTLRSSRSKGKSRQRSVSSQPVASTSQLPPADDDDYEDGTEEDPKPKTRRNTRTATPANAKRQVAREKALKANPGRGVLSVEATVPRISLEELDKIYHVDRMPDTRCQTCRFYNRQVPCTFRGLDQYCGPCLRSHTRCDFKFSAADTFRFENMSYDIGSRSLCRLREILRLYDEESSHRALLIAAMRNHEMNIDRFRMEGRAIIRDMIHRHPLSRVRQLVGDESTVLDRLWSEFHQSSFTYTDPTDFPVYFRSNDFFLADFARVFVNHEFDDVDAGPDYTATLDDEDEEEEEEEDPPRSVFIDDEAVESDGEESDAMVEGMVLDADDMYTGGDEDIASEEY</sequence>
<feature type="region of interest" description="Disordered" evidence="1">
    <location>
        <begin position="149"/>
        <end position="224"/>
    </location>
</feature>
<evidence type="ECO:0000256" key="1">
    <source>
        <dbReference type="SAM" id="MobiDB-lite"/>
    </source>
</evidence>
<protein>
    <submittedName>
        <fullName evidence="2">Uncharacterized protein</fullName>
    </submittedName>
</protein>
<organism evidence="2 3">
    <name type="scientific">Galerina marginata (strain CBS 339.88)</name>
    <dbReference type="NCBI Taxonomy" id="685588"/>
    <lineage>
        <taxon>Eukaryota</taxon>
        <taxon>Fungi</taxon>
        <taxon>Dikarya</taxon>
        <taxon>Basidiomycota</taxon>
        <taxon>Agaricomycotina</taxon>
        <taxon>Agaricomycetes</taxon>
        <taxon>Agaricomycetidae</taxon>
        <taxon>Agaricales</taxon>
        <taxon>Agaricineae</taxon>
        <taxon>Strophariaceae</taxon>
        <taxon>Galerina</taxon>
    </lineage>
</organism>
<accession>A0A067SB97</accession>
<keyword evidence="3" id="KW-1185">Reference proteome</keyword>
<evidence type="ECO:0000313" key="3">
    <source>
        <dbReference type="Proteomes" id="UP000027222"/>
    </source>
</evidence>
<dbReference type="HOGENOM" id="CLU_495262_0_0_1"/>
<feature type="compositionally biased region" description="Acidic residues" evidence="1">
    <location>
        <begin position="436"/>
        <end position="448"/>
    </location>
</feature>
<feature type="region of interest" description="Disordered" evidence="1">
    <location>
        <begin position="429"/>
        <end position="494"/>
    </location>
</feature>
<reference evidence="3" key="1">
    <citation type="journal article" date="2014" name="Proc. Natl. Acad. Sci. U.S.A.">
        <title>Extensive sampling of basidiomycete genomes demonstrates inadequacy of the white-rot/brown-rot paradigm for wood decay fungi.</title>
        <authorList>
            <person name="Riley R."/>
            <person name="Salamov A.A."/>
            <person name="Brown D.W."/>
            <person name="Nagy L.G."/>
            <person name="Floudas D."/>
            <person name="Held B.W."/>
            <person name="Levasseur A."/>
            <person name="Lombard V."/>
            <person name="Morin E."/>
            <person name="Otillar R."/>
            <person name="Lindquist E.A."/>
            <person name="Sun H."/>
            <person name="LaButti K.M."/>
            <person name="Schmutz J."/>
            <person name="Jabbour D."/>
            <person name="Luo H."/>
            <person name="Baker S.E."/>
            <person name="Pisabarro A.G."/>
            <person name="Walton J.D."/>
            <person name="Blanchette R.A."/>
            <person name="Henrissat B."/>
            <person name="Martin F."/>
            <person name="Cullen D."/>
            <person name="Hibbett D.S."/>
            <person name="Grigoriev I.V."/>
        </authorList>
    </citation>
    <scope>NUCLEOTIDE SEQUENCE [LARGE SCALE GENOMIC DNA]</scope>
    <source>
        <strain evidence="3">CBS 339.88</strain>
    </source>
</reference>
<proteinExistence type="predicted"/>
<dbReference type="AlphaFoldDB" id="A0A067SB97"/>
<feature type="compositionally biased region" description="Low complexity" evidence="1">
    <location>
        <begin position="206"/>
        <end position="215"/>
    </location>
</feature>
<gene>
    <name evidence="2" type="ORF">GALMADRAFT_149069</name>
</gene>
<dbReference type="Proteomes" id="UP000027222">
    <property type="component" value="Unassembled WGS sequence"/>
</dbReference>
<feature type="compositionally biased region" description="Acidic residues" evidence="1">
    <location>
        <begin position="477"/>
        <end position="494"/>
    </location>
</feature>